<dbReference type="GO" id="GO:0031623">
    <property type="term" value="P:receptor internalization"/>
    <property type="evidence" value="ECO:0007669"/>
    <property type="project" value="TreeGrafter"/>
</dbReference>
<evidence type="ECO:0000256" key="8">
    <source>
        <dbReference type="ARBA" id="ARBA00023136"/>
    </source>
</evidence>
<feature type="non-terminal residue" evidence="13">
    <location>
        <position position="1"/>
    </location>
</feature>
<evidence type="ECO:0000256" key="3">
    <source>
        <dbReference type="ARBA" id="ARBA00022448"/>
    </source>
</evidence>
<proteinExistence type="inferred from homology"/>
<comment type="subcellular location">
    <subcellularLocation>
        <location evidence="1">Cell membrane</location>
        <topology evidence="1">Single-pass type I membrane protein</topology>
    </subcellularLocation>
</comment>
<dbReference type="EMBL" id="MU551688">
    <property type="protein sequence ID" value="KAI5618635.1"/>
    <property type="molecule type" value="Genomic_DNA"/>
</dbReference>
<keyword evidence="8 11" id="KW-0472">Membrane</keyword>
<evidence type="ECO:0000256" key="9">
    <source>
        <dbReference type="ARBA" id="ARBA00023157"/>
    </source>
</evidence>
<evidence type="ECO:0000256" key="12">
    <source>
        <dbReference type="SAM" id="SignalP"/>
    </source>
</evidence>
<accession>A0AAD5AMI8</accession>
<gene>
    <name evidence="13" type="ORF">C0J50_21834</name>
</gene>
<name>A0AAD5AMI8_SILAS</name>
<feature type="transmembrane region" description="Helical" evidence="11">
    <location>
        <begin position="106"/>
        <end position="126"/>
    </location>
</feature>
<keyword evidence="10" id="KW-0675">Receptor</keyword>
<dbReference type="AlphaFoldDB" id="A0AAD5AMI8"/>
<feature type="signal peptide" evidence="12">
    <location>
        <begin position="1"/>
        <end position="16"/>
    </location>
</feature>
<dbReference type="GO" id="GO:0015026">
    <property type="term" value="F:coreceptor activity"/>
    <property type="evidence" value="ECO:0007669"/>
    <property type="project" value="InterPro"/>
</dbReference>
<dbReference type="PANTHER" id="PTHR14076:SF7">
    <property type="entry name" value="RECEPTOR ACTIVITY-MODIFYING PROTEIN 1-LIKE"/>
    <property type="match status" value="1"/>
</dbReference>
<evidence type="ECO:0000313" key="14">
    <source>
        <dbReference type="Proteomes" id="UP001205998"/>
    </source>
</evidence>
<dbReference type="Proteomes" id="UP001205998">
    <property type="component" value="Unassembled WGS sequence"/>
</dbReference>
<evidence type="ECO:0000256" key="11">
    <source>
        <dbReference type="SAM" id="Phobius"/>
    </source>
</evidence>
<dbReference type="PANTHER" id="PTHR14076">
    <property type="entry name" value="RECEPTOR ACTIVITY MODIFYING PROTEIN RAMP"/>
    <property type="match status" value="1"/>
</dbReference>
<evidence type="ECO:0000256" key="7">
    <source>
        <dbReference type="ARBA" id="ARBA00022989"/>
    </source>
</evidence>
<keyword evidence="7 11" id="KW-1133">Transmembrane helix</keyword>
<dbReference type="GO" id="GO:0007186">
    <property type="term" value="P:G protein-coupled receptor signaling pathway"/>
    <property type="evidence" value="ECO:0007669"/>
    <property type="project" value="TreeGrafter"/>
</dbReference>
<dbReference type="GO" id="GO:0043235">
    <property type="term" value="C:receptor complex"/>
    <property type="evidence" value="ECO:0007669"/>
    <property type="project" value="TreeGrafter"/>
</dbReference>
<dbReference type="InterPro" id="IPR038126">
    <property type="entry name" value="RAMP_sf"/>
</dbReference>
<protein>
    <submittedName>
        <fullName evidence="13">Uncharacterized protein</fullName>
    </submittedName>
</protein>
<dbReference type="GO" id="GO:0009986">
    <property type="term" value="C:cell surface"/>
    <property type="evidence" value="ECO:0007669"/>
    <property type="project" value="TreeGrafter"/>
</dbReference>
<dbReference type="GO" id="GO:0005886">
    <property type="term" value="C:plasma membrane"/>
    <property type="evidence" value="ECO:0007669"/>
    <property type="project" value="UniProtKB-SubCell"/>
</dbReference>
<keyword evidence="5 11" id="KW-0812">Transmembrane</keyword>
<keyword evidence="4" id="KW-1003">Cell membrane</keyword>
<dbReference type="Gene3D" id="1.10.150.510">
    <property type="entry name" value="Receptor activity modifying family"/>
    <property type="match status" value="1"/>
</dbReference>
<dbReference type="Pfam" id="PF04901">
    <property type="entry name" value="RAMP"/>
    <property type="match status" value="1"/>
</dbReference>
<feature type="chain" id="PRO_5041928387" evidence="12">
    <location>
        <begin position="17"/>
        <end position="127"/>
    </location>
</feature>
<keyword evidence="3" id="KW-0813">Transport</keyword>
<keyword evidence="14" id="KW-1185">Reference proteome</keyword>
<sequence length="127" mass="15024">FLIDFLFFSVLDGLDALSCDRVTFEYGVYNICVPRYKKDMEGINYNEVCPWPTTRSYYSNLSYCIEYMVNITKCIEPSLKNVIFLDLHHTYFFRCGFLKDPGRSTLLLFILPSIIFTFLIPFFCHFI</sequence>
<dbReference type="GO" id="GO:0032870">
    <property type="term" value="P:cellular response to hormone stimulus"/>
    <property type="evidence" value="ECO:0007669"/>
    <property type="project" value="TreeGrafter"/>
</dbReference>
<keyword evidence="9" id="KW-1015">Disulfide bond</keyword>
<comment type="caution">
    <text evidence="13">The sequence shown here is derived from an EMBL/GenBank/DDBJ whole genome shotgun (WGS) entry which is preliminary data.</text>
</comment>
<evidence type="ECO:0000256" key="2">
    <source>
        <dbReference type="ARBA" id="ARBA00007087"/>
    </source>
</evidence>
<evidence type="ECO:0000256" key="5">
    <source>
        <dbReference type="ARBA" id="ARBA00022692"/>
    </source>
</evidence>
<organism evidence="13 14">
    <name type="scientific">Silurus asotus</name>
    <name type="common">Amur catfish</name>
    <name type="synonym">Parasilurus asotus</name>
    <dbReference type="NCBI Taxonomy" id="30991"/>
    <lineage>
        <taxon>Eukaryota</taxon>
        <taxon>Metazoa</taxon>
        <taxon>Chordata</taxon>
        <taxon>Craniata</taxon>
        <taxon>Vertebrata</taxon>
        <taxon>Euteleostomi</taxon>
        <taxon>Actinopterygii</taxon>
        <taxon>Neopterygii</taxon>
        <taxon>Teleostei</taxon>
        <taxon>Ostariophysi</taxon>
        <taxon>Siluriformes</taxon>
        <taxon>Siluridae</taxon>
        <taxon>Silurus</taxon>
    </lineage>
</organism>
<dbReference type="GO" id="GO:0006886">
    <property type="term" value="P:intracellular protein transport"/>
    <property type="evidence" value="ECO:0007669"/>
    <property type="project" value="InterPro"/>
</dbReference>
<evidence type="ECO:0000256" key="6">
    <source>
        <dbReference type="ARBA" id="ARBA00022729"/>
    </source>
</evidence>
<dbReference type="GO" id="GO:0072659">
    <property type="term" value="P:protein localization to plasma membrane"/>
    <property type="evidence" value="ECO:0007669"/>
    <property type="project" value="TreeGrafter"/>
</dbReference>
<comment type="similarity">
    <text evidence="2">Belongs to the RAMP family.</text>
</comment>
<evidence type="ECO:0000313" key="13">
    <source>
        <dbReference type="EMBL" id="KAI5618635.1"/>
    </source>
</evidence>
<evidence type="ECO:0000256" key="10">
    <source>
        <dbReference type="ARBA" id="ARBA00023170"/>
    </source>
</evidence>
<dbReference type="GO" id="GO:0006816">
    <property type="term" value="P:calcium ion transport"/>
    <property type="evidence" value="ECO:0007669"/>
    <property type="project" value="TreeGrafter"/>
</dbReference>
<keyword evidence="6 12" id="KW-0732">Signal</keyword>
<dbReference type="GO" id="GO:0008277">
    <property type="term" value="P:regulation of G protein-coupled receptor signaling pathway"/>
    <property type="evidence" value="ECO:0007669"/>
    <property type="project" value="InterPro"/>
</dbReference>
<dbReference type="InterPro" id="IPR006985">
    <property type="entry name" value="RAMP"/>
</dbReference>
<evidence type="ECO:0000256" key="1">
    <source>
        <dbReference type="ARBA" id="ARBA00004251"/>
    </source>
</evidence>
<reference evidence="13" key="1">
    <citation type="submission" date="2018-07" db="EMBL/GenBank/DDBJ databases">
        <title>Comparative genomics of catfishes provides insights into carnivory and benthic adaptation.</title>
        <authorList>
            <person name="Zhang Y."/>
            <person name="Wang D."/>
            <person name="Peng Z."/>
            <person name="Zheng S."/>
            <person name="Shao F."/>
            <person name="Tao W."/>
        </authorList>
    </citation>
    <scope>NUCLEOTIDE SEQUENCE</scope>
    <source>
        <strain evidence="13">Chongqing</strain>
    </source>
</reference>
<evidence type="ECO:0000256" key="4">
    <source>
        <dbReference type="ARBA" id="ARBA00022475"/>
    </source>
</evidence>
<feature type="non-terminal residue" evidence="13">
    <location>
        <position position="127"/>
    </location>
</feature>